<feature type="compositionally biased region" description="Basic residues" evidence="1">
    <location>
        <begin position="55"/>
        <end position="66"/>
    </location>
</feature>
<gene>
    <name evidence="2" type="ORF">EYF80_046484</name>
</gene>
<comment type="caution">
    <text evidence="2">The sequence shown here is derived from an EMBL/GenBank/DDBJ whole genome shotgun (WGS) entry which is preliminary data.</text>
</comment>
<evidence type="ECO:0000256" key="1">
    <source>
        <dbReference type="SAM" id="MobiDB-lite"/>
    </source>
</evidence>
<dbReference type="Proteomes" id="UP000314294">
    <property type="component" value="Unassembled WGS sequence"/>
</dbReference>
<keyword evidence="3" id="KW-1185">Reference proteome</keyword>
<name>A0A4Z2FQA9_9TELE</name>
<organism evidence="2 3">
    <name type="scientific">Liparis tanakae</name>
    <name type="common">Tanaka's snailfish</name>
    <dbReference type="NCBI Taxonomy" id="230148"/>
    <lineage>
        <taxon>Eukaryota</taxon>
        <taxon>Metazoa</taxon>
        <taxon>Chordata</taxon>
        <taxon>Craniata</taxon>
        <taxon>Vertebrata</taxon>
        <taxon>Euteleostomi</taxon>
        <taxon>Actinopterygii</taxon>
        <taxon>Neopterygii</taxon>
        <taxon>Teleostei</taxon>
        <taxon>Neoteleostei</taxon>
        <taxon>Acanthomorphata</taxon>
        <taxon>Eupercaria</taxon>
        <taxon>Perciformes</taxon>
        <taxon>Cottioidei</taxon>
        <taxon>Cottales</taxon>
        <taxon>Liparidae</taxon>
        <taxon>Liparis</taxon>
    </lineage>
</organism>
<reference evidence="2 3" key="1">
    <citation type="submission" date="2019-03" db="EMBL/GenBank/DDBJ databases">
        <title>First draft genome of Liparis tanakae, snailfish: a comprehensive survey of snailfish specific genes.</title>
        <authorList>
            <person name="Kim W."/>
            <person name="Song I."/>
            <person name="Jeong J.-H."/>
            <person name="Kim D."/>
            <person name="Kim S."/>
            <person name="Ryu S."/>
            <person name="Song J.Y."/>
            <person name="Lee S.K."/>
        </authorList>
    </citation>
    <scope>NUCLEOTIDE SEQUENCE [LARGE SCALE GENOMIC DNA]</scope>
    <source>
        <tissue evidence="2">Muscle</tissue>
    </source>
</reference>
<dbReference type="AlphaFoldDB" id="A0A4Z2FQA9"/>
<feature type="compositionally biased region" description="Low complexity" evidence="1">
    <location>
        <begin position="70"/>
        <end position="80"/>
    </location>
</feature>
<accession>A0A4Z2FQA9</accession>
<sequence>MLLIHRFDLADSLRSQLGQGSTDTHKHESIGLDTGKKSIIALISNCNQQIDERNIRRRRAARRRGSTAKLPPLSDRPLSDSPYSGVSGLFRRARSPICPPLYLHITRPPDSPSAAGAANDLILALFLPVKIVGYIINIIAHEGSDN</sequence>
<protein>
    <submittedName>
        <fullName evidence="2">Uncharacterized protein</fullName>
    </submittedName>
</protein>
<evidence type="ECO:0000313" key="2">
    <source>
        <dbReference type="EMBL" id="TNN43328.1"/>
    </source>
</evidence>
<feature type="region of interest" description="Disordered" evidence="1">
    <location>
        <begin position="55"/>
        <end position="80"/>
    </location>
</feature>
<dbReference type="EMBL" id="SRLO01000975">
    <property type="protein sequence ID" value="TNN43328.1"/>
    <property type="molecule type" value="Genomic_DNA"/>
</dbReference>
<proteinExistence type="predicted"/>
<evidence type="ECO:0000313" key="3">
    <source>
        <dbReference type="Proteomes" id="UP000314294"/>
    </source>
</evidence>